<dbReference type="AlphaFoldDB" id="A0A0P5EDP6"/>
<evidence type="ECO:0000313" key="3">
    <source>
        <dbReference type="Proteomes" id="UP000076858"/>
    </source>
</evidence>
<dbReference type="InterPro" id="IPR050964">
    <property type="entry name" value="Striated_Muscle_Regulatory"/>
</dbReference>
<dbReference type="SUPFAM" id="SSF48726">
    <property type="entry name" value="Immunoglobulin"/>
    <property type="match status" value="1"/>
</dbReference>
<dbReference type="OrthoDB" id="6266590at2759"/>
<dbReference type="InterPro" id="IPR036179">
    <property type="entry name" value="Ig-like_dom_sf"/>
</dbReference>
<comment type="caution">
    <text evidence="2">The sequence shown here is derived from an EMBL/GenBank/DDBJ whole genome shotgun (WGS) entry which is preliminary data.</text>
</comment>
<sequence length="336" mass="37765">MAKALFCLLCLWFSVCSASQVDDVSVAHVYADIGSNVSLPCLPQSLRSNTQDYTPAVSENTLLLWIREGKTLQHSRVEENGILALTKITRADSGIYTCQAEESFGYSESTFIRNIAQVELHVKTTPPAPAYLTVYPSSVLALVTWKLNSTGGYPIKSISVIYQEVTDDWNNPAWHRTYPEELKPSITQVEIYKLHPNTTYKFRVWASNKLGPGDYAEVMATTKDSIDDQVHGSHLLTSSYERFQSSPWILTLAVLIGSVGFTVLVLAFFLLQNRRICSRRRTYDSSDDMELVTNIIVNPNYQAENDRTLLTNEGHNDRQALLTCNFIVPRRPAVCL</sequence>
<dbReference type="InterPro" id="IPR003961">
    <property type="entry name" value="FN3_dom"/>
</dbReference>
<dbReference type="SMART" id="SM00409">
    <property type="entry name" value="IG"/>
    <property type="match status" value="1"/>
</dbReference>
<organism evidence="2 3">
    <name type="scientific">Daphnia magna</name>
    <dbReference type="NCBI Taxonomy" id="35525"/>
    <lineage>
        <taxon>Eukaryota</taxon>
        <taxon>Metazoa</taxon>
        <taxon>Ecdysozoa</taxon>
        <taxon>Arthropoda</taxon>
        <taxon>Crustacea</taxon>
        <taxon>Branchiopoda</taxon>
        <taxon>Diplostraca</taxon>
        <taxon>Cladocera</taxon>
        <taxon>Anomopoda</taxon>
        <taxon>Daphniidae</taxon>
        <taxon>Daphnia</taxon>
    </lineage>
</organism>
<name>A0A0P5EDP6_9CRUS</name>
<dbReference type="InterPro" id="IPR007110">
    <property type="entry name" value="Ig-like_dom"/>
</dbReference>
<keyword evidence="3" id="KW-1185">Reference proteome</keyword>
<dbReference type="Pfam" id="PF00041">
    <property type="entry name" value="fn3"/>
    <property type="match status" value="1"/>
</dbReference>
<dbReference type="InterPro" id="IPR036116">
    <property type="entry name" value="FN3_sf"/>
</dbReference>
<evidence type="ECO:0000313" key="2">
    <source>
        <dbReference type="EMBL" id="KZS12612.1"/>
    </source>
</evidence>
<dbReference type="Proteomes" id="UP000076858">
    <property type="component" value="Unassembled WGS sequence"/>
</dbReference>
<proteinExistence type="predicted"/>
<dbReference type="SMART" id="SM00060">
    <property type="entry name" value="FN3"/>
    <property type="match status" value="1"/>
</dbReference>
<dbReference type="PROSITE" id="PS50853">
    <property type="entry name" value="FN3"/>
    <property type="match status" value="1"/>
</dbReference>
<gene>
    <name evidence="2" type="ORF">APZ42_022753</name>
</gene>
<accession>A0A0P5EDP6</accession>
<dbReference type="Gene3D" id="2.60.40.10">
    <property type="entry name" value="Immunoglobulins"/>
    <property type="match status" value="2"/>
</dbReference>
<dbReference type="EMBL" id="LRGB01001361">
    <property type="protein sequence ID" value="KZS12612.1"/>
    <property type="molecule type" value="Genomic_DNA"/>
</dbReference>
<dbReference type="InterPro" id="IPR013783">
    <property type="entry name" value="Ig-like_fold"/>
</dbReference>
<dbReference type="PANTHER" id="PTHR13817:SF166">
    <property type="entry name" value="NEURONAL IGCAM-RELATED"/>
    <property type="match status" value="1"/>
</dbReference>
<protein>
    <submittedName>
        <fullName evidence="2">Contactin-5</fullName>
    </submittedName>
</protein>
<dbReference type="PANTHER" id="PTHR13817">
    <property type="entry name" value="TITIN"/>
    <property type="match status" value="1"/>
</dbReference>
<dbReference type="InterPro" id="IPR003599">
    <property type="entry name" value="Ig_sub"/>
</dbReference>
<dbReference type="CDD" id="cd00063">
    <property type="entry name" value="FN3"/>
    <property type="match status" value="1"/>
</dbReference>
<dbReference type="PROSITE" id="PS50835">
    <property type="entry name" value="IG_LIKE"/>
    <property type="match status" value="1"/>
</dbReference>
<dbReference type="SUPFAM" id="SSF49265">
    <property type="entry name" value="Fibronectin type III"/>
    <property type="match status" value="1"/>
</dbReference>
<evidence type="ECO:0000256" key="1">
    <source>
        <dbReference type="ARBA" id="ARBA00022737"/>
    </source>
</evidence>
<keyword evidence="1" id="KW-0677">Repeat</keyword>
<reference evidence="2 3" key="1">
    <citation type="submission" date="2016-03" db="EMBL/GenBank/DDBJ databases">
        <title>EvidentialGene: Evidence-directed Construction of Genes on Genomes.</title>
        <authorList>
            <person name="Gilbert D.G."/>
            <person name="Choi J.-H."/>
            <person name="Mockaitis K."/>
            <person name="Colbourne J."/>
            <person name="Pfrender M."/>
        </authorList>
    </citation>
    <scope>NUCLEOTIDE SEQUENCE [LARGE SCALE GENOMIC DNA]</scope>
    <source>
        <strain evidence="2 3">Xinb3</strain>
        <tissue evidence="2">Complete organism</tissue>
    </source>
</reference>